<accession>A0A2R4A2M0</accession>
<dbReference type="Proteomes" id="UP000244767">
    <property type="component" value="Segment"/>
</dbReference>
<dbReference type="EMBL" id="MH045568">
    <property type="protein sequence ID" value="AVR57221.1"/>
    <property type="molecule type" value="Genomic_DNA"/>
</dbReference>
<name>A0A2R4A2M0_9CAUD</name>
<proteinExistence type="predicted"/>
<protein>
    <submittedName>
        <fullName evidence="1">Uncharacterized protein</fullName>
    </submittedName>
</protein>
<reference evidence="1 2" key="1">
    <citation type="submission" date="2018-03" db="EMBL/GenBank/DDBJ databases">
        <authorList>
            <person name="Betsko A.J."/>
            <person name="Garlena R.A."/>
            <person name="Russell D.A."/>
            <person name="Pope W.H."/>
            <person name="Jacobs-Sera D."/>
            <person name="Hatfull G.F."/>
        </authorList>
    </citation>
    <scope>NUCLEOTIDE SEQUENCE [LARGE SCALE GENOMIC DNA]</scope>
</reference>
<sequence length="68" mass="7401">MAEAKPKAGYTVSLFVSKSTPAYTAKDGYDTRSFPAETVELARVTYEGGELEALLEKAKKTVDLVEEV</sequence>
<organism evidence="1 2">
    <name type="scientific">Microbacterium phage Kieran</name>
    <dbReference type="NCBI Taxonomy" id="2126931"/>
    <lineage>
        <taxon>Viruses</taxon>
        <taxon>Duplodnaviria</taxon>
        <taxon>Heunggongvirae</taxon>
        <taxon>Uroviricota</taxon>
        <taxon>Caudoviricetes</taxon>
        <taxon>Dismasvirus</taxon>
        <taxon>Dismasvirus dismas</taxon>
    </lineage>
</organism>
<evidence type="ECO:0000313" key="2">
    <source>
        <dbReference type="Proteomes" id="UP000244767"/>
    </source>
</evidence>
<gene>
    <name evidence="1" type="primary">60</name>
    <name evidence="1" type="ORF">PBI_KIERAN_60</name>
</gene>
<evidence type="ECO:0000313" key="1">
    <source>
        <dbReference type="EMBL" id="AVR57221.1"/>
    </source>
</evidence>